<evidence type="ECO:0000256" key="12">
    <source>
        <dbReference type="ARBA" id="ARBA00022989"/>
    </source>
</evidence>
<evidence type="ECO:0000256" key="4">
    <source>
        <dbReference type="ARBA" id="ARBA00010072"/>
    </source>
</evidence>
<dbReference type="InterPro" id="IPR003439">
    <property type="entry name" value="ABC_transporter-like_ATP-bd"/>
</dbReference>
<dbReference type="InterPro" id="IPR027417">
    <property type="entry name" value="P-loop_NTPase"/>
</dbReference>
<comment type="similarity">
    <text evidence="4">Belongs to the binding-protein-dependent transport system permease family. HisMQ subfamily.</text>
</comment>
<dbReference type="EMBL" id="BMFZ01000001">
    <property type="protein sequence ID" value="GGA29851.1"/>
    <property type="molecule type" value="Genomic_DNA"/>
</dbReference>
<keyword evidence="18" id="KW-1185">Reference proteome</keyword>
<evidence type="ECO:0000256" key="6">
    <source>
        <dbReference type="ARBA" id="ARBA00022475"/>
    </source>
</evidence>
<keyword evidence="6" id="KW-1003">Cell membrane</keyword>
<feature type="transmembrane region" description="Helical" evidence="14">
    <location>
        <begin position="142"/>
        <end position="166"/>
    </location>
</feature>
<dbReference type="InterPro" id="IPR050086">
    <property type="entry name" value="MetN_ABC_transporter-like"/>
</dbReference>
<name>A0ABQ1FT03_9GAMM</name>
<feature type="transmembrane region" description="Helical" evidence="14">
    <location>
        <begin position="62"/>
        <end position="81"/>
    </location>
</feature>
<dbReference type="NCBIfam" id="TIGR01726">
    <property type="entry name" value="HEQRo_perm_3TM"/>
    <property type="match status" value="1"/>
</dbReference>
<dbReference type="InterPro" id="IPR017871">
    <property type="entry name" value="ABC_transporter-like_CS"/>
</dbReference>
<dbReference type="SMART" id="SM00382">
    <property type="entry name" value="AAA"/>
    <property type="match status" value="1"/>
</dbReference>
<dbReference type="PANTHER" id="PTHR43166:SF9">
    <property type="entry name" value="GLUTAMATE_ASPARTATE IMPORT ATP-BINDING PROTEIN GLTL"/>
    <property type="match status" value="1"/>
</dbReference>
<dbReference type="CDD" id="cd06261">
    <property type="entry name" value="TM_PBP2"/>
    <property type="match status" value="1"/>
</dbReference>
<keyword evidence="10" id="KW-0067">ATP-binding</keyword>
<dbReference type="PROSITE" id="PS50893">
    <property type="entry name" value="ABC_TRANSPORTER_2"/>
    <property type="match status" value="1"/>
</dbReference>
<evidence type="ECO:0000259" key="15">
    <source>
        <dbReference type="PROSITE" id="PS50893"/>
    </source>
</evidence>
<comment type="similarity">
    <text evidence="3">Belongs to the ABC transporter superfamily.</text>
</comment>
<dbReference type="Pfam" id="PF00528">
    <property type="entry name" value="BPD_transp_1"/>
    <property type="match status" value="1"/>
</dbReference>
<keyword evidence="7" id="KW-0997">Cell inner membrane</keyword>
<keyword evidence="5 14" id="KW-0813">Transport</keyword>
<feature type="transmembrane region" description="Helical" evidence="14">
    <location>
        <begin position="186"/>
        <end position="208"/>
    </location>
</feature>
<keyword evidence="13 14" id="KW-0472">Membrane</keyword>
<dbReference type="SUPFAM" id="SSF161098">
    <property type="entry name" value="MetI-like"/>
    <property type="match status" value="1"/>
</dbReference>
<dbReference type="PROSITE" id="PS00211">
    <property type="entry name" value="ABC_TRANSPORTER_1"/>
    <property type="match status" value="1"/>
</dbReference>
<comment type="caution">
    <text evidence="17">The sequence shown here is derived from an EMBL/GenBank/DDBJ whole genome shotgun (WGS) entry which is preliminary data.</text>
</comment>
<evidence type="ECO:0000256" key="13">
    <source>
        <dbReference type="ARBA" id="ARBA00023136"/>
    </source>
</evidence>
<evidence type="ECO:0000256" key="7">
    <source>
        <dbReference type="ARBA" id="ARBA00022519"/>
    </source>
</evidence>
<protein>
    <recommendedName>
        <fullName evidence="19">Amino acid ABC transporter permease/ATP-binding protein</fullName>
    </recommendedName>
</protein>
<gene>
    <name evidence="17" type="ORF">GCM10011328_00390</name>
</gene>
<keyword evidence="11" id="KW-0029">Amino-acid transport</keyword>
<dbReference type="SUPFAM" id="SSF52540">
    <property type="entry name" value="P-loop containing nucleoside triphosphate hydrolases"/>
    <property type="match status" value="1"/>
</dbReference>
<dbReference type="PANTHER" id="PTHR43166">
    <property type="entry name" value="AMINO ACID IMPORT ATP-BINDING PROTEIN"/>
    <property type="match status" value="1"/>
</dbReference>
<evidence type="ECO:0000256" key="3">
    <source>
        <dbReference type="ARBA" id="ARBA00005417"/>
    </source>
</evidence>
<evidence type="ECO:0008006" key="19">
    <source>
        <dbReference type="Google" id="ProtNLM"/>
    </source>
</evidence>
<dbReference type="Pfam" id="PF00005">
    <property type="entry name" value="ABC_tran"/>
    <property type="match status" value="1"/>
</dbReference>
<dbReference type="InterPro" id="IPR035906">
    <property type="entry name" value="MetI-like_sf"/>
</dbReference>
<dbReference type="PROSITE" id="PS50928">
    <property type="entry name" value="ABC_TM1"/>
    <property type="match status" value="1"/>
</dbReference>
<evidence type="ECO:0000256" key="8">
    <source>
        <dbReference type="ARBA" id="ARBA00022692"/>
    </source>
</evidence>
<feature type="domain" description="ABC transporter" evidence="15">
    <location>
        <begin position="221"/>
        <end position="455"/>
    </location>
</feature>
<feature type="transmembrane region" description="Helical" evidence="14">
    <location>
        <begin position="87"/>
        <end position="105"/>
    </location>
</feature>
<dbReference type="CDD" id="cd03262">
    <property type="entry name" value="ABC_HisP_GlnQ"/>
    <property type="match status" value="1"/>
</dbReference>
<evidence type="ECO:0000256" key="9">
    <source>
        <dbReference type="ARBA" id="ARBA00022741"/>
    </source>
</evidence>
<keyword evidence="8 14" id="KW-0812">Transmembrane</keyword>
<reference evidence="18" key="1">
    <citation type="journal article" date="2019" name="Int. J. Syst. Evol. Microbiol.">
        <title>The Global Catalogue of Microorganisms (GCM) 10K type strain sequencing project: providing services to taxonomists for standard genome sequencing and annotation.</title>
        <authorList>
            <consortium name="The Broad Institute Genomics Platform"/>
            <consortium name="The Broad Institute Genome Sequencing Center for Infectious Disease"/>
            <person name="Wu L."/>
            <person name="Ma J."/>
        </authorList>
    </citation>
    <scope>NUCLEOTIDE SEQUENCE [LARGE SCALE GENOMIC DNA]</scope>
    <source>
        <strain evidence="18">CGMCC 1.12806</strain>
    </source>
</reference>
<dbReference type="InterPro" id="IPR010065">
    <property type="entry name" value="AA_ABC_transptr_permease_3TM"/>
</dbReference>
<evidence type="ECO:0000313" key="18">
    <source>
        <dbReference type="Proteomes" id="UP000627464"/>
    </source>
</evidence>
<comment type="subcellular location">
    <subcellularLocation>
        <location evidence="2">Cell inner membrane</location>
        <topology evidence="2">Multi-pass membrane protein</topology>
    </subcellularLocation>
    <subcellularLocation>
        <location evidence="1">Cell inner membrane</location>
        <topology evidence="1">Peripheral membrane protein</topology>
    </subcellularLocation>
    <subcellularLocation>
        <location evidence="14">Cell membrane</location>
        <topology evidence="14">Multi-pass membrane protein</topology>
    </subcellularLocation>
</comment>
<feature type="transmembrane region" description="Helical" evidence="14">
    <location>
        <begin position="20"/>
        <end position="41"/>
    </location>
</feature>
<evidence type="ECO:0000313" key="17">
    <source>
        <dbReference type="EMBL" id="GGA29851.1"/>
    </source>
</evidence>
<dbReference type="Gene3D" id="1.10.3720.10">
    <property type="entry name" value="MetI-like"/>
    <property type="match status" value="1"/>
</dbReference>
<evidence type="ECO:0000256" key="2">
    <source>
        <dbReference type="ARBA" id="ARBA00004429"/>
    </source>
</evidence>
<dbReference type="Proteomes" id="UP000627464">
    <property type="component" value="Unassembled WGS sequence"/>
</dbReference>
<keyword evidence="9" id="KW-0547">Nucleotide-binding</keyword>
<evidence type="ECO:0000256" key="5">
    <source>
        <dbReference type="ARBA" id="ARBA00022448"/>
    </source>
</evidence>
<dbReference type="Gene3D" id="3.40.50.300">
    <property type="entry name" value="P-loop containing nucleotide triphosphate hydrolases"/>
    <property type="match status" value="1"/>
</dbReference>
<evidence type="ECO:0000256" key="10">
    <source>
        <dbReference type="ARBA" id="ARBA00022840"/>
    </source>
</evidence>
<organism evidence="17 18">
    <name type="scientific">Hafnia psychrotolerans</name>
    <dbReference type="NCBI Taxonomy" id="1477018"/>
    <lineage>
        <taxon>Bacteria</taxon>
        <taxon>Pseudomonadati</taxon>
        <taxon>Pseudomonadota</taxon>
        <taxon>Gammaproteobacteria</taxon>
        <taxon>Enterobacterales</taxon>
        <taxon>Hafniaceae</taxon>
        <taxon>Hafnia</taxon>
    </lineage>
</organism>
<proteinExistence type="inferred from homology"/>
<dbReference type="InterPro" id="IPR000515">
    <property type="entry name" value="MetI-like"/>
</dbReference>
<dbReference type="InterPro" id="IPR003593">
    <property type="entry name" value="AAA+_ATPase"/>
</dbReference>
<evidence type="ECO:0000259" key="16">
    <source>
        <dbReference type="PROSITE" id="PS50928"/>
    </source>
</evidence>
<evidence type="ECO:0000256" key="14">
    <source>
        <dbReference type="RuleBase" id="RU363032"/>
    </source>
</evidence>
<keyword evidence="12 14" id="KW-1133">Transmembrane helix</keyword>
<feature type="domain" description="ABC transmembrane type-1" evidence="16">
    <location>
        <begin position="17"/>
        <end position="205"/>
    </location>
</feature>
<evidence type="ECO:0000256" key="1">
    <source>
        <dbReference type="ARBA" id="ARBA00004417"/>
    </source>
</evidence>
<accession>A0ABQ1FT03</accession>
<sequence length="466" mass="51437">MMTFTDWDIVRNLLLAARWTLLLSLTAFIGGTLVTIPLLLMRLGKRHWPTRFVRLYSELFQGTPLLMQLFLAFFGLGLFGIDVSPWTAAALALTLYTSAYLVDIWSGSIDALPKGQWEACRCLGLSFGQTLWRVIAPQALRIAIAPTVGFSVQVIKGTALASIIGFVELTKAGTMLNNVTYEPFKVFGLVALGYFLMCYPLSMYSHYLEKTLRGEKIMPLITINQVQKYYGQNHVLKGVDLDIDAGEVICIIGRSGSGKSTLLRCINGLEGYQDGSIKLGGMTITDRDSQAREISRSVGMVFQNFNLFPHMTALENVMLAPRRVLGKSTAECHELASQVLNKVGLADRMNYYPANLSGGQQQRVAIARALAMNPKVLLCDEITSALDPELVGEVLKVLEQLAKEGMTLVLVTHEMNFAREVGDRVVFMHQGTVWEQGESRALFANPQTPELKQFIASVRGLSDAAV</sequence>
<evidence type="ECO:0000256" key="11">
    <source>
        <dbReference type="ARBA" id="ARBA00022970"/>
    </source>
</evidence>